<protein>
    <submittedName>
        <fullName evidence="1">Uncharacterized protein</fullName>
    </submittedName>
</protein>
<proteinExistence type="predicted"/>
<gene>
    <name evidence="1" type="ORF">RIB2604_01705480</name>
</gene>
<evidence type="ECO:0000313" key="2">
    <source>
        <dbReference type="Proteomes" id="UP000075230"/>
    </source>
</evidence>
<reference evidence="1 2" key="1">
    <citation type="journal article" date="2016" name="DNA Res.">
        <title>Genome sequence of Aspergillus luchuensis NBRC 4314.</title>
        <authorList>
            <person name="Yamada O."/>
            <person name="Machida M."/>
            <person name="Hosoyama A."/>
            <person name="Goto M."/>
            <person name="Takahashi T."/>
            <person name="Futagami T."/>
            <person name="Yamagata Y."/>
            <person name="Takeuchi M."/>
            <person name="Kobayashi T."/>
            <person name="Koike H."/>
            <person name="Abe K."/>
            <person name="Asai K."/>
            <person name="Arita M."/>
            <person name="Fujita N."/>
            <person name="Fukuda K."/>
            <person name="Higa K."/>
            <person name="Horikawa H."/>
            <person name="Ishikawa T."/>
            <person name="Jinno K."/>
            <person name="Kato Y."/>
            <person name="Kirimura K."/>
            <person name="Mizutani O."/>
            <person name="Nakasone K."/>
            <person name="Sano M."/>
            <person name="Shiraishi Y."/>
            <person name="Tsukahara M."/>
            <person name="Gomi K."/>
        </authorList>
    </citation>
    <scope>NUCLEOTIDE SEQUENCE [LARGE SCALE GENOMIC DNA]</scope>
    <source>
        <strain evidence="1 2">RIB 2604</strain>
    </source>
</reference>
<dbReference type="EMBL" id="BCWF01000017">
    <property type="protein sequence ID" value="GAT23409.1"/>
    <property type="molecule type" value="Genomic_DNA"/>
</dbReference>
<dbReference type="AlphaFoldDB" id="A0A146FCP1"/>
<organism evidence="1 2">
    <name type="scientific">Aspergillus kawachii</name>
    <name type="common">White koji mold</name>
    <name type="synonym">Aspergillus awamori var. kawachi</name>
    <dbReference type="NCBI Taxonomy" id="1069201"/>
    <lineage>
        <taxon>Eukaryota</taxon>
        <taxon>Fungi</taxon>
        <taxon>Dikarya</taxon>
        <taxon>Ascomycota</taxon>
        <taxon>Pezizomycotina</taxon>
        <taxon>Eurotiomycetes</taxon>
        <taxon>Eurotiomycetidae</taxon>
        <taxon>Eurotiales</taxon>
        <taxon>Aspergillaceae</taxon>
        <taxon>Aspergillus</taxon>
        <taxon>Aspergillus subgen. Circumdati</taxon>
    </lineage>
</organism>
<dbReference type="Proteomes" id="UP000075230">
    <property type="component" value="Unassembled WGS sequence"/>
</dbReference>
<sequence length="72" mass="7963">MSLGKVKEPFGFSNPKPLLPDRSSMIFVAASWRHCFPFSIFFQGAFNSHNAPVCTGLDQVSEGLTKWWVGSA</sequence>
<accession>A0A146FCP1</accession>
<evidence type="ECO:0000313" key="1">
    <source>
        <dbReference type="EMBL" id="GAT23409.1"/>
    </source>
</evidence>
<comment type="caution">
    <text evidence="1">The sequence shown here is derived from an EMBL/GenBank/DDBJ whole genome shotgun (WGS) entry which is preliminary data.</text>
</comment>
<name>A0A146FCP1_ASPKA</name>
<reference evidence="2" key="2">
    <citation type="submission" date="2016-02" db="EMBL/GenBank/DDBJ databases">
        <title>Genome sequencing of Aspergillus luchuensis NBRC 4314.</title>
        <authorList>
            <person name="Yamada O."/>
        </authorList>
    </citation>
    <scope>NUCLEOTIDE SEQUENCE [LARGE SCALE GENOMIC DNA]</scope>
    <source>
        <strain evidence="2">RIB 2604</strain>
    </source>
</reference>